<dbReference type="InterPro" id="IPR051533">
    <property type="entry name" value="WaaL-like"/>
</dbReference>
<feature type="domain" description="O-antigen ligase-related" evidence="6">
    <location>
        <begin position="231"/>
        <end position="377"/>
    </location>
</feature>
<evidence type="ECO:0000256" key="4">
    <source>
        <dbReference type="ARBA" id="ARBA00023136"/>
    </source>
</evidence>
<feature type="transmembrane region" description="Helical" evidence="5">
    <location>
        <begin position="271"/>
        <end position="293"/>
    </location>
</feature>
<dbReference type="EMBL" id="CACVAT010000463">
    <property type="protein sequence ID" value="CAA6828245.1"/>
    <property type="molecule type" value="Genomic_DNA"/>
</dbReference>
<name>A0A6S6U0X5_9GAMM</name>
<gene>
    <name evidence="7" type="ORF">HELGO_WM20203</name>
</gene>
<protein>
    <submittedName>
        <fullName evidence="7">O-antigen ligase</fullName>
    </submittedName>
</protein>
<evidence type="ECO:0000256" key="3">
    <source>
        <dbReference type="ARBA" id="ARBA00022989"/>
    </source>
</evidence>
<evidence type="ECO:0000313" key="7">
    <source>
        <dbReference type="EMBL" id="CAA6828245.1"/>
    </source>
</evidence>
<dbReference type="Pfam" id="PF04932">
    <property type="entry name" value="Wzy_C"/>
    <property type="match status" value="1"/>
</dbReference>
<feature type="transmembrane region" description="Helical" evidence="5">
    <location>
        <begin position="364"/>
        <end position="385"/>
    </location>
</feature>
<feature type="transmembrane region" description="Helical" evidence="5">
    <location>
        <begin position="59"/>
        <end position="77"/>
    </location>
</feature>
<sequence>MHNKWTNLLIMLGCILLLSAPFPYSGKNATAALTAEIIGTIVLFIIAHTQIHRGKLSKPVRYFIAYGLILTIIYLIPLPTSIWEQLPGRTAYVDLSTWLEKNYDIFVYKSLSVNYLHTLSFALGIIPALALFLTTLSIPVSSLRILVYAFLLSAAGQAVLAILQYYTQNPSLFSGIQSMAARGSYLNQNHLTAYMEIAEPIALAFVLYYVIRQTDTRAVQKTLKIAIFSLLSMTLLFIPLISTSRMGLFLLLLSIILSFWTMTPSTIRSKIILPLISLRLLLLGVFITLHYTFVTNTATTVMRAAPQNIAGDLRWTMWKNTWEGILALAPFGSGPGTFQQGFRPFQSIENNLFINHAHNDYLEFMFETGVLGVVLILYFAYLYGWQWRQIKLIHEKSLMRLLQSGAGVGIFLFMVYSLTEFNFHTPANVMYFCFLLGIFFRQPDTNNQLNSPPAKADGFS</sequence>
<feature type="transmembrane region" description="Helical" evidence="5">
    <location>
        <begin position="115"/>
        <end position="133"/>
    </location>
</feature>
<keyword evidence="7" id="KW-0436">Ligase</keyword>
<dbReference type="PANTHER" id="PTHR37422">
    <property type="entry name" value="TEICHURONIC ACID BIOSYNTHESIS PROTEIN TUAE"/>
    <property type="match status" value="1"/>
</dbReference>
<dbReference type="AlphaFoldDB" id="A0A6S6U0X5"/>
<keyword evidence="3 5" id="KW-1133">Transmembrane helix</keyword>
<dbReference type="PANTHER" id="PTHR37422:SF13">
    <property type="entry name" value="LIPOPOLYSACCHARIDE BIOSYNTHESIS PROTEIN PA4999-RELATED"/>
    <property type="match status" value="1"/>
</dbReference>
<feature type="transmembrane region" description="Helical" evidence="5">
    <location>
        <begin position="247"/>
        <end position="264"/>
    </location>
</feature>
<reference evidence="7" key="1">
    <citation type="submission" date="2020-01" db="EMBL/GenBank/DDBJ databases">
        <authorList>
            <person name="Meier V. D."/>
            <person name="Meier V D."/>
        </authorList>
    </citation>
    <scope>NUCLEOTIDE SEQUENCE</scope>
    <source>
        <strain evidence="7">HLG_WM_MAG_09</strain>
    </source>
</reference>
<evidence type="ECO:0000259" key="6">
    <source>
        <dbReference type="Pfam" id="PF04932"/>
    </source>
</evidence>
<keyword evidence="2 5" id="KW-0812">Transmembrane</keyword>
<accession>A0A6S6U0X5</accession>
<organism evidence="7">
    <name type="scientific">uncultured Thiotrichaceae bacterium</name>
    <dbReference type="NCBI Taxonomy" id="298394"/>
    <lineage>
        <taxon>Bacteria</taxon>
        <taxon>Pseudomonadati</taxon>
        <taxon>Pseudomonadota</taxon>
        <taxon>Gammaproteobacteria</taxon>
        <taxon>Thiotrichales</taxon>
        <taxon>Thiotrichaceae</taxon>
        <taxon>environmental samples</taxon>
    </lineage>
</organism>
<feature type="transmembrane region" description="Helical" evidence="5">
    <location>
        <begin position="191"/>
        <end position="211"/>
    </location>
</feature>
<evidence type="ECO:0000256" key="2">
    <source>
        <dbReference type="ARBA" id="ARBA00022692"/>
    </source>
</evidence>
<dbReference type="GO" id="GO:0016020">
    <property type="term" value="C:membrane"/>
    <property type="evidence" value="ECO:0007669"/>
    <property type="project" value="UniProtKB-SubCell"/>
</dbReference>
<evidence type="ECO:0000256" key="1">
    <source>
        <dbReference type="ARBA" id="ARBA00004141"/>
    </source>
</evidence>
<feature type="transmembrane region" description="Helical" evidence="5">
    <location>
        <begin position="145"/>
        <end position="166"/>
    </location>
</feature>
<feature type="transmembrane region" description="Helical" evidence="5">
    <location>
        <begin position="423"/>
        <end position="440"/>
    </location>
</feature>
<keyword evidence="4 5" id="KW-0472">Membrane</keyword>
<dbReference type="GO" id="GO:0016874">
    <property type="term" value="F:ligase activity"/>
    <property type="evidence" value="ECO:0007669"/>
    <property type="project" value="UniProtKB-KW"/>
</dbReference>
<dbReference type="InterPro" id="IPR007016">
    <property type="entry name" value="O-antigen_ligase-rel_domated"/>
</dbReference>
<feature type="transmembrane region" description="Helical" evidence="5">
    <location>
        <begin position="397"/>
        <end position="417"/>
    </location>
</feature>
<feature type="transmembrane region" description="Helical" evidence="5">
    <location>
        <begin position="223"/>
        <end position="241"/>
    </location>
</feature>
<feature type="transmembrane region" description="Helical" evidence="5">
    <location>
        <begin position="29"/>
        <end position="47"/>
    </location>
</feature>
<comment type="subcellular location">
    <subcellularLocation>
        <location evidence="1">Membrane</location>
        <topology evidence="1">Multi-pass membrane protein</topology>
    </subcellularLocation>
</comment>
<proteinExistence type="predicted"/>
<evidence type="ECO:0000256" key="5">
    <source>
        <dbReference type="SAM" id="Phobius"/>
    </source>
</evidence>